<dbReference type="PANTHER" id="PTHR11552:SF123">
    <property type="entry name" value="GMC OXIDOREDUCTASE (AFU_ORTHOLOGUE AFUA_2G01770)-RELATED"/>
    <property type="match status" value="1"/>
</dbReference>
<evidence type="ECO:0000313" key="7">
    <source>
        <dbReference type="EMBL" id="KAF2026476.1"/>
    </source>
</evidence>
<evidence type="ECO:0000256" key="1">
    <source>
        <dbReference type="ARBA" id="ARBA00010790"/>
    </source>
</evidence>
<dbReference type="Gene3D" id="3.30.560.10">
    <property type="entry name" value="Glucose Oxidase, domain 3"/>
    <property type="match status" value="1"/>
</dbReference>
<feature type="domain" description="Glucose-methanol-choline oxidoreductase N-terminal" evidence="6">
    <location>
        <begin position="253"/>
        <end position="267"/>
    </location>
</feature>
<feature type="active site" description="Proton acceptor" evidence="2">
    <location>
        <position position="525"/>
    </location>
</feature>
<dbReference type="PIRSF" id="PIRSF000137">
    <property type="entry name" value="Alcohol_oxidase"/>
    <property type="match status" value="1"/>
</dbReference>
<dbReference type="InterPro" id="IPR007867">
    <property type="entry name" value="GMC_OxRtase_C"/>
</dbReference>
<organism evidence="7 8">
    <name type="scientific">Setomelanomma holmii</name>
    <dbReference type="NCBI Taxonomy" id="210430"/>
    <lineage>
        <taxon>Eukaryota</taxon>
        <taxon>Fungi</taxon>
        <taxon>Dikarya</taxon>
        <taxon>Ascomycota</taxon>
        <taxon>Pezizomycotina</taxon>
        <taxon>Dothideomycetes</taxon>
        <taxon>Pleosporomycetidae</taxon>
        <taxon>Pleosporales</taxon>
        <taxon>Pleosporineae</taxon>
        <taxon>Phaeosphaeriaceae</taxon>
        <taxon>Setomelanomma</taxon>
    </lineage>
</organism>
<dbReference type="SUPFAM" id="SSF51905">
    <property type="entry name" value="FAD/NAD(P)-binding domain"/>
    <property type="match status" value="1"/>
</dbReference>
<dbReference type="EMBL" id="ML978243">
    <property type="protein sequence ID" value="KAF2026476.1"/>
    <property type="molecule type" value="Genomic_DNA"/>
</dbReference>
<gene>
    <name evidence="7" type="ORF">EK21DRAFT_74082</name>
</gene>
<evidence type="ECO:0000259" key="5">
    <source>
        <dbReference type="PROSITE" id="PS00623"/>
    </source>
</evidence>
<evidence type="ECO:0000256" key="3">
    <source>
        <dbReference type="RuleBase" id="RU003968"/>
    </source>
</evidence>
<name>A0A9P4LH73_9PLEO</name>
<comment type="similarity">
    <text evidence="1 3">Belongs to the GMC oxidoreductase family.</text>
</comment>
<dbReference type="PROSITE" id="PS00624">
    <property type="entry name" value="GMC_OXRED_2"/>
    <property type="match status" value="1"/>
</dbReference>
<dbReference type="OrthoDB" id="269227at2759"/>
<dbReference type="Gene3D" id="3.50.50.60">
    <property type="entry name" value="FAD/NAD(P)-binding domain"/>
    <property type="match status" value="1"/>
</dbReference>
<sequence>MADIIVVGGGLAGTVVASRLHQRLPDLDIVLIEAGPDPSDNPNVTNFADGAKLHFSELDSKFMTMPQEGLDGKSKYNCAAKALGGGTVINYGGWTRGDVQDYDEWARNVKDQRWSYNSLLPYFKRCETHHDPNADPEQHGFDGPVHTTSVTSSGREYPLRESVLKLWKTQGLEYKSDLNDGSPQSISDLVESWHDGKRQLTQSVYSLDGVIVRTSTTAQRIILDDNNTATGVELLNSGILHLKPGGQIILSAGAYRTPQLLMLSGIGDQAHLASHGIPVQVDLPGVGQNLHDHLVCYRYWKLRHPERDLALGFPLFSGENYDKGGPADFLVRTTIPSPELKDALEKDVGDTVPDTHALLQDRTHLEHGLLYAGFGAESLGLTIPAGGNCITSFFMSCLPTSRGSVMLSTPSAADAPIIDPNYRNSDIDAHVLRHAFRGHTSLFLDTPEGREIVEEEFTPPGYPVLGVDASDEQIDARIRFGAQSCFHPAGTTAMGSVVDGSLKVHGTEGLRVVDASVIPEPLAAHLQVPIYAIAEQAVDIILEECFWP</sequence>
<dbReference type="AlphaFoldDB" id="A0A9P4LH73"/>
<dbReference type="GO" id="GO:0050660">
    <property type="term" value="F:flavin adenine dinucleotide binding"/>
    <property type="evidence" value="ECO:0007669"/>
    <property type="project" value="InterPro"/>
</dbReference>
<feature type="compositionally biased region" description="Basic and acidic residues" evidence="4">
    <location>
        <begin position="130"/>
        <end position="140"/>
    </location>
</feature>
<keyword evidence="3" id="KW-0274">FAD</keyword>
<evidence type="ECO:0000256" key="2">
    <source>
        <dbReference type="PIRSR" id="PIRSR000137-1"/>
    </source>
</evidence>
<keyword evidence="3" id="KW-0285">Flavoprotein</keyword>
<dbReference type="GO" id="GO:0016614">
    <property type="term" value="F:oxidoreductase activity, acting on CH-OH group of donors"/>
    <property type="evidence" value="ECO:0007669"/>
    <property type="project" value="InterPro"/>
</dbReference>
<dbReference type="InterPro" id="IPR012132">
    <property type="entry name" value="GMC_OxRdtase"/>
</dbReference>
<dbReference type="PANTHER" id="PTHR11552">
    <property type="entry name" value="GLUCOSE-METHANOL-CHOLINE GMC OXIDOREDUCTASE"/>
    <property type="match status" value="1"/>
</dbReference>
<dbReference type="PROSITE" id="PS00623">
    <property type="entry name" value="GMC_OXRED_1"/>
    <property type="match status" value="1"/>
</dbReference>
<evidence type="ECO:0000259" key="6">
    <source>
        <dbReference type="PROSITE" id="PS00624"/>
    </source>
</evidence>
<proteinExistence type="inferred from homology"/>
<feature type="region of interest" description="Disordered" evidence="4">
    <location>
        <begin position="130"/>
        <end position="156"/>
    </location>
</feature>
<comment type="caution">
    <text evidence="7">The sequence shown here is derived from an EMBL/GenBank/DDBJ whole genome shotgun (WGS) entry which is preliminary data.</text>
</comment>
<protein>
    <submittedName>
        <fullName evidence="7">Glucose dehydrogenase</fullName>
    </submittedName>
</protein>
<dbReference type="Proteomes" id="UP000799777">
    <property type="component" value="Unassembled WGS sequence"/>
</dbReference>
<evidence type="ECO:0000256" key="4">
    <source>
        <dbReference type="SAM" id="MobiDB-lite"/>
    </source>
</evidence>
<keyword evidence="8" id="KW-1185">Reference proteome</keyword>
<dbReference type="InterPro" id="IPR036188">
    <property type="entry name" value="FAD/NAD-bd_sf"/>
</dbReference>
<dbReference type="SUPFAM" id="SSF54373">
    <property type="entry name" value="FAD-linked reductases, C-terminal domain"/>
    <property type="match status" value="1"/>
</dbReference>
<reference evidence="7" key="1">
    <citation type="journal article" date="2020" name="Stud. Mycol.">
        <title>101 Dothideomycetes genomes: a test case for predicting lifestyles and emergence of pathogens.</title>
        <authorList>
            <person name="Haridas S."/>
            <person name="Albert R."/>
            <person name="Binder M."/>
            <person name="Bloem J."/>
            <person name="Labutti K."/>
            <person name="Salamov A."/>
            <person name="Andreopoulos B."/>
            <person name="Baker S."/>
            <person name="Barry K."/>
            <person name="Bills G."/>
            <person name="Bluhm B."/>
            <person name="Cannon C."/>
            <person name="Castanera R."/>
            <person name="Culley D."/>
            <person name="Daum C."/>
            <person name="Ezra D."/>
            <person name="Gonzalez J."/>
            <person name="Henrissat B."/>
            <person name="Kuo A."/>
            <person name="Liang C."/>
            <person name="Lipzen A."/>
            <person name="Lutzoni F."/>
            <person name="Magnuson J."/>
            <person name="Mondo S."/>
            <person name="Nolan M."/>
            <person name="Ohm R."/>
            <person name="Pangilinan J."/>
            <person name="Park H.-J."/>
            <person name="Ramirez L."/>
            <person name="Alfaro M."/>
            <person name="Sun H."/>
            <person name="Tritt A."/>
            <person name="Yoshinaga Y."/>
            <person name="Zwiers L.-H."/>
            <person name="Turgeon B."/>
            <person name="Goodwin S."/>
            <person name="Spatafora J."/>
            <person name="Crous P."/>
            <person name="Grigoriev I."/>
        </authorList>
    </citation>
    <scope>NUCLEOTIDE SEQUENCE</scope>
    <source>
        <strain evidence="7">CBS 110217</strain>
    </source>
</reference>
<dbReference type="InterPro" id="IPR000172">
    <property type="entry name" value="GMC_OxRdtase_N"/>
</dbReference>
<feature type="active site" description="Proton donor" evidence="2">
    <location>
        <position position="487"/>
    </location>
</feature>
<accession>A0A9P4LH73</accession>
<evidence type="ECO:0000313" key="8">
    <source>
        <dbReference type="Proteomes" id="UP000799777"/>
    </source>
</evidence>
<dbReference type="Pfam" id="PF00732">
    <property type="entry name" value="GMC_oxred_N"/>
    <property type="match status" value="1"/>
</dbReference>
<dbReference type="Pfam" id="PF05199">
    <property type="entry name" value="GMC_oxred_C"/>
    <property type="match status" value="1"/>
</dbReference>
<feature type="domain" description="Glucose-methanol-choline oxidoreductase N-terminal" evidence="5">
    <location>
        <begin position="80"/>
        <end position="103"/>
    </location>
</feature>